<reference evidence="1 2" key="1">
    <citation type="journal article" date="2020" name="Nature">
        <title>Six reference-quality genomes reveal evolution of bat adaptations.</title>
        <authorList>
            <person name="Jebb D."/>
            <person name="Huang Z."/>
            <person name="Pippel M."/>
            <person name="Hughes G.M."/>
            <person name="Lavrichenko K."/>
            <person name="Devanna P."/>
            <person name="Winkler S."/>
            <person name="Jermiin L.S."/>
            <person name="Skirmuntt E.C."/>
            <person name="Katzourakis A."/>
            <person name="Burkitt-Gray L."/>
            <person name="Ray D.A."/>
            <person name="Sullivan K.A.M."/>
            <person name="Roscito J.G."/>
            <person name="Kirilenko B.M."/>
            <person name="Davalos L.M."/>
            <person name="Corthals A.P."/>
            <person name="Power M.L."/>
            <person name="Jones G."/>
            <person name="Ransome R.D."/>
            <person name="Dechmann D.K.N."/>
            <person name="Locatelli A.G."/>
            <person name="Puechmaille S.J."/>
            <person name="Fedrigo O."/>
            <person name="Jarvis E.D."/>
            <person name="Hiller M."/>
            <person name="Vernes S.C."/>
            <person name="Myers E.W."/>
            <person name="Teeling E.C."/>
        </authorList>
    </citation>
    <scope>NUCLEOTIDE SEQUENCE [LARGE SCALE GENOMIC DNA]</scope>
    <source>
        <strain evidence="1">MMyoMyo1</strain>
        <tissue evidence="1">Flight muscle</tissue>
    </source>
</reference>
<dbReference type="EMBL" id="JABWUV010000014">
    <property type="protein sequence ID" value="KAF6308043.1"/>
    <property type="molecule type" value="Genomic_DNA"/>
</dbReference>
<evidence type="ECO:0000313" key="2">
    <source>
        <dbReference type="Proteomes" id="UP000527355"/>
    </source>
</evidence>
<proteinExistence type="predicted"/>
<protein>
    <submittedName>
        <fullName evidence="1">Uncharacterized protein</fullName>
    </submittedName>
</protein>
<evidence type="ECO:0000313" key="1">
    <source>
        <dbReference type="EMBL" id="KAF6308043.1"/>
    </source>
</evidence>
<sequence>MVQGYLHKQTVHPENTCFPYKNTLMFQKRPLTPNKTQRLPSVYSYLESLFLTTPFLVLSPSKFPEGMWLSVLFRINQHFFGLQSARLGELQKVFALCLGHTALLLKRMDRLRDLAFSGETFTYIFPIL</sequence>
<keyword evidence="2" id="KW-1185">Reference proteome</keyword>
<name>A0A7J7U577_MYOMY</name>
<gene>
    <name evidence="1" type="ORF">mMyoMyo1_008835</name>
</gene>
<accession>A0A7J7U577</accession>
<dbReference type="AlphaFoldDB" id="A0A7J7U577"/>
<dbReference type="Proteomes" id="UP000527355">
    <property type="component" value="Unassembled WGS sequence"/>
</dbReference>
<comment type="caution">
    <text evidence="1">The sequence shown here is derived from an EMBL/GenBank/DDBJ whole genome shotgun (WGS) entry which is preliminary data.</text>
</comment>
<organism evidence="1 2">
    <name type="scientific">Myotis myotis</name>
    <name type="common">Greater mouse-eared bat</name>
    <name type="synonym">Vespertilio myotis</name>
    <dbReference type="NCBI Taxonomy" id="51298"/>
    <lineage>
        <taxon>Eukaryota</taxon>
        <taxon>Metazoa</taxon>
        <taxon>Chordata</taxon>
        <taxon>Craniata</taxon>
        <taxon>Vertebrata</taxon>
        <taxon>Euteleostomi</taxon>
        <taxon>Mammalia</taxon>
        <taxon>Eutheria</taxon>
        <taxon>Laurasiatheria</taxon>
        <taxon>Chiroptera</taxon>
        <taxon>Yangochiroptera</taxon>
        <taxon>Vespertilionidae</taxon>
        <taxon>Myotis</taxon>
    </lineage>
</organism>